<evidence type="ECO:0008006" key="4">
    <source>
        <dbReference type="Google" id="ProtNLM"/>
    </source>
</evidence>
<dbReference type="AlphaFoldDB" id="S3B860"/>
<feature type="compositionally biased region" description="Basic and acidic residues" evidence="1">
    <location>
        <begin position="161"/>
        <end position="172"/>
    </location>
</feature>
<gene>
    <name evidence="2" type="ORF">HMPREF1476_02380</name>
</gene>
<sequence length="172" mass="19102">MVPAATTVGGYLQSLPNDRRVSMARVCSMIRRSARGVRESMRFGLAFYELDGPIFAVKSHDKSLTLYYAEKDAAAAGVGRWKGLDVEHRCVEFRDLNCLPLDVVENIVRASLKLRRGRPIEDLPTQAELLEVWGIREEDAAVAPPIVRIVVPHDEEAEPNSENKTEKSAAAN</sequence>
<reference evidence="2 3" key="1">
    <citation type="submission" date="2013-04" db="EMBL/GenBank/DDBJ databases">
        <title>The Genome Sequence of Sutterella wadsworthensis HGA0223.</title>
        <authorList>
            <consortium name="The Broad Institute Genomics Platform"/>
            <person name="Earl A."/>
            <person name="Ward D."/>
            <person name="Feldgarden M."/>
            <person name="Gevers D."/>
            <person name="Schmidt T.M."/>
            <person name="Dover J."/>
            <person name="Dai D."/>
            <person name="Walker B."/>
            <person name="Young S."/>
            <person name="Zeng Q."/>
            <person name="Gargeya S."/>
            <person name="Fitzgerald M."/>
            <person name="Haas B."/>
            <person name="Abouelleil A."/>
            <person name="Allen A.W."/>
            <person name="Alvarado L."/>
            <person name="Arachchi H.M."/>
            <person name="Berlin A.M."/>
            <person name="Chapman S.B."/>
            <person name="Gainer-Dewar J."/>
            <person name="Goldberg J."/>
            <person name="Griggs A."/>
            <person name="Gujja S."/>
            <person name="Hansen M."/>
            <person name="Howarth C."/>
            <person name="Imamovic A."/>
            <person name="Ireland A."/>
            <person name="Larimer J."/>
            <person name="McCowan C."/>
            <person name="Murphy C."/>
            <person name="Pearson M."/>
            <person name="Poon T.W."/>
            <person name="Priest M."/>
            <person name="Roberts A."/>
            <person name="Saif S."/>
            <person name="Shea T."/>
            <person name="Sisk P."/>
            <person name="Sykes S."/>
            <person name="Wortman J."/>
            <person name="Nusbaum C."/>
            <person name="Birren B."/>
        </authorList>
    </citation>
    <scope>NUCLEOTIDE SEQUENCE [LARGE SCALE GENOMIC DNA]</scope>
    <source>
        <strain evidence="2 3">HGA0223</strain>
    </source>
</reference>
<dbReference type="GeneID" id="64062246"/>
<evidence type="ECO:0000313" key="3">
    <source>
        <dbReference type="Proteomes" id="UP000014400"/>
    </source>
</evidence>
<proteinExistence type="predicted"/>
<dbReference type="HOGENOM" id="CLU_1676954_0_0_4"/>
<evidence type="ECO:0000313" key="2">
    <source>
        <dbReference type="EMBL" id="EPD97543.1"/>
    </source>
</evidence>
<dbReference type="EMBL" id="ATCF01000038">
    <property type="protein sequence ID" value="EPD97543.1"/>
    <property type="molecule type" value="Genomic_DNA"/>
</dbReference>
<evidence type="ECO:0000256" key="1">
    <source>
        <dbReference type="SAM" id="MobiDB-lite"/>
    </source>
</evidence>
<dbReference type="Proteomes" id="UP000014400">
    <property type="component" value="Unassembled WGS sequence"/>
</dbReference>
<feature type="region of interest" description="Disordered" evidence="1">
    <location>
        <begin position="152"/>
        <end position="172"/>
    </location>
</feature>
<protein>
    <recommendedName>
        <fullName evidence="4">YdhG-like domain-containing protein</fullName>
    </recommendedName>
</protein>
<keyword evidence="3" id="KW-1185">Reference proteome</keyword>
<dbReference type="SUPFAM" id="SSF159888">
    <property type="entry name" value="YdhG-like"/>
    <property type="match status" value="1"/>
</dbReference>
<name>S3B860_9BURK</name>
<dbReference type="Gene3D" id="3.90.1150.200">
    <property type="match status" value="1"/>
</dbReference>
<dbReference type="PATRIC" id="fig|1203554.3.peg.2460"/>
<dbReference type="eggNOG" id="ENOG5033TAA">
    <property type="taxonomic scope" value="Bacteria"/>
</dbReference>
<dbReference type="RefSeq" id="WP_005431531.1">
    <property type="nucleotide sequence ID" value="NZ_KE150482.1"/>
</dbReference>
<organism evidence="2 3">
    <name type="scientific">Sutterella wadsworthensis HGA0223</name>
    <dbReference type="NCBI Taxonomy" id="1203554"/>
    <lineage>
        <taxon>Bacteria</taxon>
        <taxon>Pseudomonadati</taxon>
        <taxon>Pseudomonadota</taxon>
        <taxon>Betaproteobacteria</taxon>
        <taxon>Burkholderiales</taxon>
        <taxon>Sutterellaceae</taxon>
        <taxon>Sutterella</taxon>
    </lineage>
</organism>
<accession>S3B860</accession>
<comment type="caution">
    <text evidence="2">The sequence shown here is derived from an EMBL/GenBank/DDBJ whole genome shotgun (WGS) entry which is preliminary data.</text>
</comment>